<dbReference type="AlphaFoldDB" id="A0A5J9WTL2"/>
<comment type="caution">
    <text evidence="1">The sequence shown here is derived from an EMBL/GenBank/DDBJ whole genome shotgun (WGS) entry which is preliminary data.</text>
</comment>
<evidence type="ECO:0008006" key="3">
    <source>
        <dbReference type="Google" id="ProtNLM"/>
    </source>
</evidence>
<reference evidence="1 2" key="1">
    <citation type="journal article" date="2019" name="Sci. Rep.">
        <title>A high-quality genome of Eragrostis curvula grass provides insights into Poaceae evolution and supports new strategies to enhance forage quality.</title>
        <authorList>
            <person name="Carballo J."/>
            <person name="Santos B.A.C.M."/>
            <person name="Zappacosta D."/>
            <person name="Garbus I."/>
            <person name="Selva J.P."/>
            <person name="Gallo C.A."/>
            <person name="Diaz A."/>
            <person name="Albertini E."/>
            <person name="Caccamo M."/>
            <person name="Echenique V."/>
        </authorList>
    </citation>
    <scope>NUCLEOTIDE SEQUENCE [LARGE SCALE GENOMIC DNA]</scope>
    <source>
        <strain evidence="2">cv. Victoria</strain>
        <tissue evidence="1">Leaf</tissue>
    </source>
</reference>
<protein>
    <recommendedName>
        <fullName evidence="3">BED-type domain-containing protein</fullName>
    </recommendedName>
</protein>
<dbReference type="OrthoDB" id="1925573at2759"/>
<keyword evidence="2" id="KW-1185">Reference proteome</keyword>
<feature type="non-terminal residue" evidence="1">
    <location>
        <position position="269"/>
    </location>
</feature>
<accession>A0A5J9WTL2</accession>
<name>A0A5J9WTL2_9POAL</name>
<organism evidence="1 2">
    <name type="scientific">Eragrostis curvula</name>
    <name type="common">weeping love grass</name>
    <dbReference type="NCBI Taxonomy" id="38414"/>
    <lineage>
        <taxon>Eukaryota</taxon>
        <taxon>Viridiplantae</taxon>
        <taxon>Streptophyta</taxon>
        <taxon>Embryophyta</taxon>
        <taxon>Tracheophyta</taxon>
        <taxon>Spermatophyta</taxon>
        <taxon>Magnoliopsida</taxon>
        <taxon>Liliopsida</taxon>
        <taxon>Poales</taxon>
        <taxon>Poaceae</taxon>
        <taxon>PACMAD clade</taxon>
        <taxon>Chloridoideae</taxon>
        <taxon>Eragrostideae</taxon>
        <taxon>Eragrostidinae</taxon>
        <taxon>Eragrostis</taxon>
    </lineage>
</organism>
<gene>
    <name evidence="1" type="ORF">EJB05_02060</name>
</gene>
<evidence type="ECO:0000313" key="1">
    <source>
        <dbReference type="EMBL" id="TVU50680.1"/>
    </source>
</evidence>
<evidence type="ECO:0000313" key="2">
    <source>
        <dbReference type="Proteomes" id="UP000324897"/>
    </source>
</evidence>
<dbReference type="Gramene" id="TVU50680">
    <property type="protein sequence ID" value="TVU50680"/>
    <property type="gene ID" value="EJB05_02060"/>
</dbReference>
<dbReference type="Proteomes" id="UP000324897">
    <property type="component" value="Chromosome 6"/>
</dbReference>
<dbReference type="EMBL" id="RWGY01000002">
    <property type="protein sequence ID" value="TVU50680.1"/>
    <property type="molecule type" value="Genomic_DNA"/>
</dbReference>
<feature type="non-terminal residue" evidence="1">
    <location>
        <position position="1"/>
    </location>
</feature>
<proteinExistence type="predicted"/>
<sequence length="269" mass="30653">KTRIRHRSRKYVLDTRRIQIRHGYGSDTYPRSIRLKIIKRKIGYFSVRIGLYVAQHWIRISPATAHLRQIYPCLSSPPLPDLAATQNISRQGDDREEEEHDPLLHICPTAVELAGGDPTTISRARAPLWDHVNIVEKATSGGNTGWTCKYCNHNGFSSYTRVEAHLLLMNGKGINPCPKVTDEILAQMRSEVQKCKELVQRGKTRTVPMPTAPVSRDGTKNKRGPISTLEKSWALQDRKHLDALISRSFYSRGMPLCRVPRTRYPRLPI</sequence>